<evidence type="ECO:0008006" key="3">
    <source>
        <dbReference type="Google" id="ProtNLM"/>
    </source>
</evidence>
<dbReference type="Proteomes" id="UP000039324">
    <property type="component" value="Unassembled WGS sequence"/>
</dbReference>
<sequence length="424" mass="45422">MKTAKGVDAIKKYDLVFRVAEVACSQRERSSAYDVLRALANGDLIDRDVGSRIVDMVRRSVTDSNATGSIYVASCMARIDTPADLFDLVVAGLSRHPALICPCLPDWLDTVERLQVAMERLIVPGLQARGCLASCLRCLMSIDVGVLSDLPHHLTGRCAGLVVDALTSASFAHCQVLAIDVLTHWGVSPVLAAEDWLLEPLRTVFVRRPPSVHAWTLLGGIPLCIPSIVNRVPDLINSVLQCITADADADIAVAAIRAARVAATVTCSTSIVSQYAPRVVDAAASHDEPSVRAEALLAMADMLSSPCRSVFLDQVALVRCGLNAVIMNLPGEMDEDVKLNGIRLIVALQGDDRDTTSVDALCVLQSLSNDDVRCVRLAANAALCGRAPSVDLQGKLSRDTHRSFYGEADRFPDVHGVETATGCF</sequence>
<accession>A0A0G4J906</accession>
<dbReference type="EMBL" id="CDSF01000155">
    <property type="protein sequence ID" value="CEP03816.1"/>
    <property type="molecule type" value="Genomic_DNA"/>
</dbReference>
<organism evidence="1 2">
    <name type="scientific">Plasmodiophora brassicae</name>
    <name type="common">Clubroot disease agent</name>
    <dbReference type="NCBI Taxonomy" id="37360"/>
    <lineage>
        <taxon>Eukaryota</taxon>
        <taxon>Sar</taxon>
        <taxon>Rhizaria</taxon>
        <taxon>Endomyxa</taxon>
        <taxon>Phytomyxea</taxon>
        <taxon>Plasmodiophorida</taxon>
        <taxon>Plasmodiophoridae</taxon>
        <taxon>Plasmodiophora</taxon>
    </lineage>
</organism>
<gene>
    <name evidence="1" type="ORF">PBRA_003423</name>
</gene>
<proteinExistence type="predicted"/>
<name>A0A0G4J906_PLABS</name>
<protein>
    <recommendedName>
        <fullName evidence="3">Condensin complex subunit 1 C-terminal domain-containing protein</fullName>
    </recommendedName>
</protein>
<evidence type="ECO:0000313" key="2">
    <source>
        <dbReference type="Proteomes" id="UP000039324"/>
    </source>
</evidence>
<reference evidence="1 2" key="1">
    <citation type="submission" date="2015-02" db="EMBL/GenBank/DDBJ databases">
        <authorList>
            <person name="Chooi Y.-H."/>
        </authorList>
    </citation>
    <scope>NUCLEOTIDE SEQUENCE [LARGE SCALE GENOMIC DNA]</scope>
    <source>
        <strain evidence="1">E3</strain>
    </source>
</reference>
<dbReference type="AlphaFoldDB" id="A0A0G4J906"/>
<dbReference type="InterPro" id="IPR016024">
    <property type="entry name" value="ARM-type_fold"/>
</dbReference>
<dbReference type="SUPFAM" id="SSF48371">
    <property type="entry name" value="ARM repeat"/>
    <property type="match status" value="1"/>
</dbReference>
<keyword evidence="2" id="KW-1185">Reference proteome</keyword>
<evidence type="ECO:0000313" key="1">
    <source>
        <dbReference type="EMBL" id="CEP03816.1"/>
    </source>
</evidence>